<feature type="transmembrane region" description="Helical" evidence="1">
    <location>
        <begin position="353"/>
        <end position="376"/>
    </location>
</feature>
<dbReference type="EMBL" id="JBHUKR010000007">
    <property type="protein sequence ID" value="MFD2417251.1"/>
    <property type="molecule type" value="Genomic_DNA"/>
</dbReference>
<feature type="transmembrane region" description="Helical" evidence="1">
    <location>
        <begin position="397"/>
        <end position="418"/>
    </location>
</feature>
<feature type="transmembrane region" description="Helical" evidence="1">
    <location>
        <begin position="310"/>
        <end position="333"/>
    </location>
</feature>
<feature type="transmembrane region" description="Helical" evidence="1">
    <location>
        <begin position="99"/>
        <end position="117"/>
    </location>
</feature>
<organism evidence="2 3">
    <name type="scientific">Amycolatopsis pigmentata</name>
    <dbReference type="NCBI Taxonomy" id="450801"/>
    <lineage>
        <taxon>Bacteria</taxon>
        <taxon>Bacillati</taxon>
        <taxon>Actinomycetota</taxon>
        <taxon>Actinomycetes</taxon>
        <taxon>Pseudonocardiales</taxon>
        <taxon>Pseudonocardiaceae</taxon>
        <taxon>Amycolatopsis</taxon>
    </lineage>
</organism>
<protein>
    <recommendedName>
        <fullName evidence="4">Integral membrane protein</fullName>
    </recommendedName>
</protein>
<sequence>MHVRLASAEKDRQARAKVVGISPDIATAVLIFLLVAVAAGVGVYLNRPGSGVVLWAPAAPLFAVWLPHVGPGSVFAVLIAVAVAAWGPSLAARLPWRRLLAFGYLASLAWTFSLAMIDGWARGFAGRLTDPNEYLHEVPGITDIPAMLRGFSARILDFRPDSWTTHVAGHPPGATLVFVWLDRLGLRGGAWAATVCVLVGCLVTVAVPITLSALHRCDAARATVPFAVLFPGAVWVGASADGLFAGVTASGIALLAIATHGFRVRRWYAVPCALVAGGIIGFGAFLSYGLVVVAGIAFAVTLVSGTLTRALPVAVLGALAVAAAFASGGFWWPEGYQLVVERYYQGIASARPYGYWVWANLAASALAVGPALAAGARRAGTEIFLAKTWRRENRCEPAILLALTALAVILAADLSGLSKAETERIWLPFTVWLLPAVSALPAGSRRGWLVAQAATALLVNHLVLTYW</sequence>
<feature type="transmembrane region" description="Helical" evidence="1">
    <location>
        <begin position="190"/>
        <end position="214"/>
    </location>
</feature>
<feature type="transmembrane region" description="Helical" evidence="1">
    <location>
        <begin position="424"/>
        <end position="442"/>
    </location>
</feature>
<proteinExistence type="predicted"/>
<name>A0ABW5FTC9_9PSEU</name>
<feature type="transmembrane region" description="Helical" evidence="1">
    <location>
        <begin position="226"/>
        <end position="259"/>
    </location>
</feature>
<feature type="transmembrane region" description="Helical" evidence="1">
    <location>
        <begin position="65"/>
        <end position="87"/>
    </location>
</feature>
<keyword evidence="1" id="KW-0472">Membrane</keyword>
<evidence type="ECO:0008006" key="4">
    <source>
        <dbReference type="Google" id="ProtNLM"/>
    </source>
</evidence>
<evidence type="ECO:0000313" key="2">
    <source>
        <dbReference type="EMBL" id="MFD2417251.1"/>
    </source>
</evidence>
<accession>A0ABW5FTC9</accession>
<keyword evidence="3" id="KW-1185">Reference proteome</keyword>
<gene>
    <name evidence="2" type="ORF">ACFSXZ_13050</name>
</gene>
<feature type="transmembrane region" description="Helical" evidence="1">
    <location>
        <begin position="279"/>
        <end position="303"/>
    </location>
</feature>
<feature type="transmembrane region" description="Helical" evidence="1">
    <location>
        <begin position="449"/>
        <end position="466"/>
    </location>
</feature>
<evidence type="ECO:0000256" key="1">
    <source>
        <dbReference type="SAM" id="Phobius"/>
    </source>
</evidence>
<dbReference type="RefSeq" id="WP_378264850.1">
    <property type="nucleotide sequence ID" value="NZ_JBHUKR010000007.1"/>
</dbReference>
<evidence type="ECO:0000313" key="3">
    <source>
        <dbReference type="Proteomes" id="UP001597417"/>
    </source>
</evidence>
<feature type="transmembrane region" description="Helical" evidence="1">
    <location>
        <begin position="21"/>
        <end position="45"/>
    </location>
</feature>
<keyword evidence="1" id="KW-0812">Transmembrane</keyword>
<keyword evidence="1" id="KW-1133">Transmembrane helix</keyword>
<dbReference type="Proteomes" id="UP001597417">
    <property type="component" value="Unassembled WGS sequence"/>
</dbReference>
<comment type="caution">
    <text evidence="2">The sequence shown here is derived from an EMBL/GenBank/DDBJ whole genome shotgun (WGS) entry which is preliminary data.</text>
</comment>
<reference evidence="3" key="1">
    <citation type="journal article" date="2019" name="Int. J. Syst. Evol. Microbiol.">
        <title>The Global Catalogue of Microorganisms (GCM) 10K type strain sequencing project: providing services to taxonomists for standard genome sequencing and annotation.</title>
        <authorList>
            <consortium name="The Broad Institute Genomics Platform"/>
            <consortium name="The Broad Institute Genome Sequencing Center for Infectious Disease"/>
            <person name="Wu L."/>
            <person name="Ma J."/>
        </authorList>
    </citation>
    <scope>NUCLEOTIDE SEQUENCE [LARGE SCALE GENOMIC DNA]</scope>
    <source>
        <strain evidence="3">CGMCC 4.7645</strain>
    </source>
</reference>